<dbReference type="EMBL" id="JACASE010000007">
    <property type="protein sequence ID" value="KAF6447739.1"/>
    <property type="molecule type" value="Genomic_DNA"/>
</dbReference>
<protein>
    <submittedName>
        <fullName evidence="1">Uncharacterized protein</fullName>
    </submittedName>
</protein>
<dbReference type="Proteomes" id="UP000593571">
    <property type="component" value="Unassembled WGS sequence"/>
</dbReference>
<keyword evidence="2" id="KW-1185">Reference proteome</keyword>
<sequence>MRRSARPGVCVQYVCHFHSHSLSCEEGHAGCQRKTGEHLPEKGNGSCRGKSPMCTQTRNALFQAPSTSRLNHDIISQLSFKFSSPSLSVPFYMGYQITAPTLVVILPFSSAKILQANRIRSQSLIWM</sequence>
<organism evidence="1 2">
    <name type="scientific">Rousettus aegyptiacus</name>
    <name type="common">Egyptian fruit bat</name>
    <name type="synonym">Pteropus aegyptiacus</name>
    <dbReference type="NCBI Taxonomy" id="9407"/>
    <lineage>
        <taxon>Eukaryota</taxon>
        <taxon>Metazoa</taxon>
        <taxon>Chordata</taxon>
        <taxon>Craniata</taxon>
        <taxon>Vertebrata</taxon>
        <taxon>Euteleostomi</taxon>
        <taxon>Mammalia</taxon>
        <taxon>Eutheria</taxon>
        <taxon>Laurasiatheria</taxon>
        <taxon>Chiroptera</taxon>
        <taxon>Yinpterochiroptera</taxon>
        <taxon>Pteropodoidea</taxon>
        <taxon>Pteropodidae</taxon>
        <taxon>Rousettinae</taxon>
        <taxon>Rousettus</taxon>
    </lineage>
</organism>
<accession>A0A7J8FJY0</accession>
<proteinExistence type="predicted"/>
<reference evidence="1 2" key="1">
    <citation type="journal article" date="2020" name="Nature">
        <title>Six reference-quality genomes reveal evolution of bat adaptations.</title>
        <authorList>
            <person name="Jebb D."/>
            <person name="Huang Z."/>
            <person name="Pippel M."/>
            <person name="Hughes G.M."/>
            <person name="Lavrichenko K."/>
            <person name="Devanna P."/>
            <person name="Winkler S."/>
            <person name="Jermiin L.S."/>
            <person name="Skirmuntt E.C."/>
            <person name="Katzourakis A."/>
            <person name="Burkitt-Gray L."/>
            <person name="Ray D.A."/>
            <person name="Sullivan K.A.M."/>
            <person name="Roscito J.G."/>
            <person name="Kirilenko B.M."/>
            <person name="Davalos L.M."/>
            <person name="Corthals A.P."/>
            <person name="Power M.L."/>
            <person name="Jones G."/>
            <person name="Ransome R.D."/>
            <person name="Dechmann D.K.N."/>
            <person name="Locatelli A.G."/>
            <person name="Puechmaille S.J."/>
            <person name="Fedrigo O."/>
            <person name="Jarvis E.D."/>
            <person name="Hiller M."/>
            <person name="Vernes S.C."/>
            <person name="Myers E.W."/>
            <person name="Teeling E.C."/>
        </authorList>
    </citation>
    <scope>NUCLEOTIDE SEQUENCE [LARGE SCALE GENOMIC DNA]</scope>
    <source>
        <strain evidence="1">MRouAeg1</strain>
        <tissue evidence="1">Muscle</tissue>
    </source>
</reference>
<evidence type="ECO:0000313" key="1">
    <source>
        <dbReference type="EMBL" id="KAF6447739.1"/>
    </source>
</evidence>
<name>A0A7J8FJY0_ROUAE</name>
<dbReference type="AlphaFoldDB" id="A0A7J8FJY0"/>
<gene>
    <name evidence="1" type="ORF">HJG63_012113</name>
</gene>
<comment type="caution">
    <text evidence="1">The sequence shown here is derived from an EMBL/GenBank/DDBJ whole genome shotgun (WGS) entry which is preliminary data.</text>
</comment>
<evidence type="ECO:0000313" key="2">
    <source>
        <dbReference type="Proteomes" id="UP000593571"/>
    </source>
</evidence>